<dbReference type="GeneID" id="114445022"/>
<dbReference type="GO" id="GO:0000981">
    <property type="term" value="F:DNA-binding transcription factor activity, RNA polymerase II-specific"/>
    <property type="evidence" value="ECO:0007669"/>
    <property type="project" value="TreeGrafter"/>
</dbReference>
<evidence type="ECO:0000256" key="6">
    <source>
        <dbReference type="ARBA" id="ARBA00023159"/>
    </source>
</evidence>
<dbReference type="GO" id="GO:0000785">
    <property type="term" value="C:chromatin"/>
    <property type="evidence" value="ECO:0007669"/>
    <property type="project" value="TreeGrafter"/>
</dbReference>
<evidence type="ECO:0000256" key="1">
    <source>
        <dbReference type="ARBA" id="ARBA00004123"/>
    </source>
</evidence>
<keyword evidence="5 9" id="KW-0238">DNA-binding</keyword>
<protein>
    <submittedName>
        <fullName evidence="13">Transcription factor SOX-6-like</fullName>
    </submittedName>
</protein>
<dbReference type="OrthoDB" id="2307332at2759"/>
<evidence type="ECO:0000256" key="9">
    <source>
        <dbReference type="PROSITE-ProRule" id="PRU00267"/>
    </source>
</evidence>
<feature type="region of interest" description="Disordered" evidence="10">
    <location>
        <begin position="185"/>
        <end position="206"/>
    </location>
</feature>
<dbReference type="InParanoid" id="A0A6P7JJJ8"/>
<evidence type="ECO:0000256" key="3">
    <source>
        <dbReference type="ARBA" id="ARBA00022687"/>
    </source>
</evidence>
<feature type="domain" description="HMG box" evidence="11">
    <location>
        <begin position="119"/>
        <end position="187"/>
    </location>
</feature>
<dbReference type="InterPro" id="IPR024940">
    <property type="entry name" value="TCF/LEF"/>
</dbReference>
<dbReference type="GO" id="GO:0000978">
    <property type="term" value="F:RNA polymerase II cis-regulatory region sequence-specific DNA binding"/>
    <property type="evidence" value="ECO:0007669"/>
    <property type="project" value="TreeGrafter"/>
</dbReference>
<dbReference type="Proteomes" id="UP000515145">
    <property type="component" value="Chromosome 13"/>
</dbReference>
<keyword evidence="7" id="KW-0804">Transcription</keyword>
<feature type="compositionally biased region" description="Basic residues" evidence="10">
    <location>
        <begin position="194"/>
        <end position="203"/>
    </location>
</feature>
<organism evidence="12 13">
    <name type="scientific">Parambassis ranga</name>
    <name type="common">Indian glassy fish</name>
    <dbReference type="NCBI Taxonomy" id="210632"/>
    <lineage>
        <taxon>Eukaryota</taxon>
        <taxon>Metazoa</taxon>
        <taxon>Chordata</taxon>
        <taxon>Craniata</taxon>
        <taxon>Vertebrata</taxon>
        <taxon>Euteleostomi</taxon>
        <taxon>Actinopterygii</taxon>
        <taxon>Neopterygii</taxon>
        <taxon>Teleostei</taxon>
        <taxon>Neoteleostei</taxon>
        <taxon>Acanthomorphata</taxon>
        <taxon>Ovalentaria</taxon>
        <taxon>Ambassidae</taxon>
        <taxon>Parambassis</taxon>
    </lineage>
</organism>
<dbReference type="FunFam" id="1.10.30.10:FF:000001">
    <property type="entry name" value="transcription factor 7 isoform X2"/>
    <property type="match status" value="1"/>
</dbReference>
<dbReference type="SUPFAM" id="SSF54001">
    <property type="entry name" value="Cysteine proteinases"/>
    <property type="match status" value="1"/>
</dbReference>
<keyword evidence="4" id="KW-0805">Transcription regulation</keyword>
<evidence type="ECO:0000256" key="4">
    <source>
        <dbReference type="ARBA" id="ARBA00023015"/>
    </source>
</evidence>
<dbReference type="RefSeq" id="XP_028275751.1">
    <property type="nucleotide sequence ID" value="XM_028419950.1"/>
</dbReference>
<keyword evidence="12" id="KW-1185">Reference proteome</keyword>
<dbReference type="GO" id="GO:0060070">
    <property type="term" value="P:canonical Wnt signaling pathway"/>
    <property type="evidence" value="ECO:0007669"/>
    <property type="project" value="TreeGrafter"/>
</dbReference>
<reference evidence="13" key="1">
    <citation type="submission" date="2025-08" db="UniProtKB">
        <authorList>
            <consortium name="RefSeq"/>
        </authorList>
    </citation>
    <scope>IDENTIFICATION</scope>
</reference>
<evidence type="ECO:0000256" key="10">
    <source>
        <dbReference type="SAM" id="MobiDB-lite"/>
    </source>
</evidence>
<evidence type="ECO:0000256" key="8">
    <source>
        <dbReference type="ARBA" id="ARBA00023242"/>
    </source>
</evidence>
<evidence type="ECO:0000313" key="12">
    <source>
        <dbReference type="Proteomes" id="UP000515145"/>
    </source>
</evidence>
<dbReference type="PANTHER" id="PTHR10373">
    <property type="entry name" value="TRANSCRIPTION FACTOR 7 FAMILY MEMBER"/>
    <property type="match status" value="1"/>
</dbReference>
<dbReference type="AlphaFoldDB" id="A0A6P7JJJ8"/>
<feature type="DNA-binding region" description="HMG box" evidence="9">
    <location>
        <begin position="119"/>
        <end position="187"/>
    </location>
</feature>
<keyword evidence="3" id="KW-0879">Wnt signaling pathway</keyword>
<dbReference type="PANTHER" id="PTHR10373:SF38">
    <property type="entry name" value="PROTEIN PANGOLIN, ISOFORM J"/>
    <property type="match status" value="1"/>
</dbReference>
<evidence type="ECO:0000256" key="2">
    <source>
        <dbReference type="ARBA" id="ARBA00006569"/>
    </source>
</evidence>
<comment type="subcellular location">
    <subcellularLocation>
        <location evidence="1">Nucleus</location>
    </subcellularLocation>
</comment>
<evidence type="ECO:0000313" key="13">
    <source>
        <dbReference type="RefSeq" id="XP_028275751.1"/>
    </source>
</evidence>
<dbReference type="GO" id="GO:1990907">
    <property type="term" value="C:beta-catenin-TCF complex"/>
    <property type="evidence" value="ECO:0007669"/>
    <property type="project" value="TreeGrafter"/>
</dbReference>
<dbReference type="PROSITE" id="PS50118">
    <property type="entry name" value="HMG_BOX_2"/>
    <property type="match status" value="1"/>
</dbReference>
<dbReference type="InterPro" id="IPR009071">
    <property type="entry name" value="HMG_box_dom"/>
</dbReference>
<evidence type="ECO:0000259" key="11">
    <source>
        <dbReference type="PROSITE" id="PS50118"/>
    </source>
</evidence>
<accession>A0A6P7JJJ8</accession>
<name>A0A6P7JJJ8_9TELE</name>
<dbReference type="InterPro" id="IPR036910">
    <property type="entry name" value="HMG_box_dom_sf"/>
</dbReference>
<proteinExistence type="inferred from homology"/>
<keyword evidence="6" id="KW-0010">Activator</keyword>
<sequence>MVSLQEVELDFTRGFGGKKSGQDSTFRTLPRFLVLHLRRFRINQFLQIVKLHDSVSLSRKLVLKSGQDESSYLGPGGCRALHVGLSWWFSLWFPAEGGLSALETQKRKHNEQPSSQPHIKKPRNAFMLFLTEQRPKVAAEKGMKGSAAVNAAVGQKWNALSKEEQARYYEEAEAERRLHAQLHPGWSTADNYGQKRKRVRRRAAATSRGKNVKLWEKIYMFVLQVVSCFHRTLANVSLLSSKYITP</sequence>
<comment type="similarity">
    <text evidence="2">Belongs to the TCF/LEF family.</text>
</comment>
<dbReference type="SMART" id="SM00398">
    <property type="entry name" value="HMG"/>
    <property type="match status" value="1"/>
</dbReference>
<dbReference type="Gene3D" id="1.10.30.10">
    <property type="entry name" value="High mobility group box domain"/>
    <property type="match status" value="1"/>
</dbReference>
<evidence type="ECO:0000256" key="7">
    <source>
        <dbReference type="ARBA" id="ARBA00023163"/>
    </source>
</evidence>
<keyword evidence="8 9" id="KW-0539">Nucleus</keyword>
<dbReference type="Pfam" id="PF00505">
    <property type="entry name" value="HMG_box"/>
    <property type="match status" value="1"/>
</dbReference>
<evidence type="ECO:0000256" key="5">
    <source>
        <dbReference type="ARBA" id="ARBA00023125"/>
    </source>
</evidence>
<dbReference type="InterPro" id="IPR038765">
    <property type="entry name" value="Papain-like_cys_pep_sf"/>
</dbReference>
<dbReference type="SUPFAM" id="SSF47095">
    <property type="entry name" value="HMG-box"/>
    <property type="match status" value="1"/>
</dbReference>
<gene>
    <name evidence="13" type="primary">LOC114445022</name>
</gene>